<keyword evidence="2" id="KW-0812">Transmembrane</keyword>
<protein>
    <recommendedName>
        <fullName evidence="5">Transmembrane protein</fullName>
    </recommendedName>
</protein>
<evidence type="ECO:0008006" key="5">
    <source>
        <dbReference type="Google" id="ProtNLM"/>
    </source>
</evidence>
<feature type="transmembrane region" description="Helical" evidence="2">
    <location>
        <begin position="217"/>
        <end position="235"/>
    </location>
</feature>
<evidence type="ECO:0000313" key="4">
    <source>
        <dbReference type="Proteomes" id="UP000738325"/>
    </source>
</evidence>
<dbReference type="EMBL" id="JAAAIP010000992">
    <property type="protein sequence ID" value="KAG0310896.1"/>
    <property type="molecule type" value="Genomic_DNA"/>
</dbReference>
<evidence type="ECO:0000256" key="1">
    <source>
        <dbReference type="SAM" id="MobiDB-lite"/>
    </source>
</evidence>
<feature type="compositionally biased region" description="Polar residues" evidence="1">
    <location>
        <begin position="386"/>
        <end position="397"/>
    </location>
</feature>
<gene>
    <name evidence="3" type="ORF">BGZ99_010494</name>
</gene>
<feature type="region of interest" description="Disordered" evidence="1">
    <location>
        <begin position="100"/>
        <end position="119"/>
    </location>
</feature>
<organism evidence="3 4">
    <name type="scientific">Dissophora globulifera</name>
    <dbReference type="NCBI Taxonomy" id="979702"/>
    <lineage>
        <taxon>Eukaryota</taxon>
        <taxon>Fungi</taxon>
        <taxon>Fungi incertae sedis</taxon>
        <taxon>Mucoromycota</taxon>
        <taxon>Mortierellomycotina</taxon>
        <taxon>Mortierellomycetes</taxon>
        <taxon>Mortierellales</taxon>
        <taxon>Mortierellaceae</taxon>
        <taxon>Dissophora</taxon>
    </lineage>
</organism>
<dbReference type="Proteomes" id="UP000738325">
    <property type="component" value="Unassembled WGS sequence"/>
</dbReference>
<feature type="transmembrane region" description="Helical" evidence="2">
    <location>
        <begin position="40"/>
        <end position="58"/>
    </location>
</feature>
<evidence type="ECO:0000313" key="3">
    <source>
        <dbReference type="EMBL" id="KAG0310896.1"/>
    </source>
</evidence>
<feature type="transmembrane region" description="Helical" evidence="2">
    <location>
        <begin position="310"/>
        <end position="336"/>
    </location>
</feature>
<comment type="caution">
    <text evidence="3">The sequence shown here is derived from an EMBL/GenBank/DDBJ whole genome shotgun (WGS) entry which is preliminary data.</text>
</comment>
<accession>A0A9P6UM08</accession>
<feature type="transmembrane region" description="Helical" evidence="2">
    <location>
        <begin position="247"/>
        <end position="267"/>
    </location>
</feature>
<feature type="transmembrane region" description="Helical" evidence="2">
    <location>
        <begin position="279"/>
        <end position="298"/>
    </location>
</feature>
<keyword evidence="2" id="KW-1133">Transmembrane helix</keyword>
<dbReference type="PANTHER" id="PTHR13568:SF9">
    <property type="entry name" value="TRANSMEMBRANE PROTEIN 203"/>
    <property type="match status" value="1"/>
</dbReference>
<sequence>MDSHPEKRERYDRFGMAGVKMANTPMGESMLGLGTFLRDFSAYITFNCFLLILFAAFLSRRIDGKITWSYYLVFLPLLLADSIDFVVTWIIYRRLNNSEDNQSEDNDDDDDDDEQVSSAERDIRRTARQRARRAQRRQKLIGGILSMVSAFMAFVFHALIAIKVEDPSSVHTFVVFTPYIVNVAIMFVGATFRWAVDFSLARSVEQVLTKAYEVFEFIWWYAIRVAMAVLISLRIENEITGSWHKVFLPLYVTGGRYFLQILLMYCLSPQVPRSLTTAAMVLFSILASILFAFVGLLAERLDGHDYPMATVLIPVFVVLSIFVCCCGCCMPCLFSLGMSAANAEARGRAEARGGPENASGRDREARVLLVDSDNRVQGGRYGTGLGNSSRTTPTRRS</sequence>
<feature type="transmembrane region" description="Helical" evidence="2">
    <location>
        <begin position="140"/>
        <end position="162"/>
    </location>
</feature>
<dbReference type="Pfam" id="PF10269">
    <property type="entry name" value="Tmemb_185A"/>
    <property type="match status" value="1"/>
</dbReference>
<feature type="transmembrane region" description="Helical" evidence="2">
    <location>
        <begin position="174"/>
        <end position="196"/>
    </location>
</feature>
<proteinExistence type="predicted"/>
<dbReference type="AlphaFoldDB" id="A0A9P6UM08"/>
<feature type="region of interest" description="Disordered" evidence="1">
    <location>
        <begin position="371"/>
        <end position="397"/>
    </location>
</feature>
<reference evidence="3" key="1">
    <citation type="journal article" date="2020" name="Fungal Divers.">
        <title>Resolving the Mortierellaceae phylogeny through synthesis of multi-gene phylogenetics and phylogenomics.</title>
        <authorList>
            <person name="Vandepol N."/>
            <person name="Liber J."/>
            <person name="Desiro A."/>
            <person name="Na H."/>
            <person name="Kennedy M."/>
            <person name="Barry K."/>
            <person name="Grigoriev I.V."/>
            <person name="Miller A.N."/>
            <person name="O'Donnell K."/>
            <person name="Stajich J.E."/>
            <person name="Bonito G."/>
        </authorList>
    </citation>
    <scope>NUCLEOTIDE SEQUENCE</scope>
    <source>
        <strain evidence="3">REB-010B</strain>
    </source>
</reference>
<feature type="compositionally biased region" description="Acidic residues" evidence="1">
    <location>
        <begin position="101"/>
        <end position="115"/>
    </location>
</feature>
<keyword evidence="2" id="KW-0472">Membrane</keyword>
<evidence type="ECO:0000256" key="2">
    <source>
        <dbReference type="SAM" id="Phobius"/>
    </source>
</evidence>
<dbReference type="PANTHER" id="PTHR13568">
    <property type="entry name" value="FAM11A, B PROTEIN"/>
    <property type="match status" value="1"/>
</dbReference>
<name>A0A9P6UM08_9FUNG</name>
<dbReference type="OrthoDB" id="10250354at2759"/>
<feature type="transmembrane region" description="Helical" evidence="2">
    <location>
        <begin position="70"/>
        <end position="92"/>
    </location>
</feature>
<dbReference type="InterPro" id="IPR019396">
    <property type="entry name" value="TM_Fragile-X-F-assoc"/>
</dbReference>
<keyword evidence="4" id="KW-1185">Reference proteome</keyword>